<keyword evidence="2" id="KW-0472">Membrane</keyword>
<proteinExistence type="predicted"/>
<comment type="caution">
    <text evidence="3">The sequence shown here is derived from an EMBL/GenBank/DDBJ whole genome shotgun (WGS) entry which is preliminary data.</text>
</comment>
<organism evidence="3 4">
    <name type="scientific">Candidatus Syntrophonatronum acetioxidans</name>
    <dbReference type="NCBI Taxonomy" id="1795816"/>
    <lineage>
        <taxon>Bacteria</taxon>
        <taxon>Bacillati</taxon>
        <taxon>Bacillota</taxon>
        <taxon>Clostridia</taxon>
        <taxon>Eubacteriales</taxon>
        <taxon>Syntrophomonadaceae</taxon>
        <taxon>Candidatus Syntrophonatronum</taxon>
    </lineage>
</organism>
<name>A0A424YHX6_9FIRM</name>
<protein>
    <recommendedName>
        <fullName evidence="5">SHOCT domain-containing protein</fullName>
    </recommendedName>
</protein>
<dbReference type="AlphaFoldDB" id="A0A424YHX6"/>
<evidence type="ECO:0008006" key="5">
    <source>
        <dbReference type="Google" id="ProtNLM"/>
    </source>
</evidence>
<keyword evidence="2" id="KW-1133">Transmembrane helix</keyword>
<evidence type="ECO:0000313" key="3">
    <source>
        <dbReference type="EMBL" id="RQD77852.1"/>
    </source>
</evidence>
<sequence>MNFDEAGRQYSTLKDQYDNRLISFAEFEEKAQNLVATAPDGRKFFIDPRTGTWVEVGAKSSSTPTGGPSSRGKEASPPETLLQFLSLIGKSIVKSIPKLIVISLGISLLTWAYHTYLVAVVNDGLMYN</sequence>
<evidence type="ECO:0000256" key="2">
    <source>
        <dbReference type="SAM" id="Phobius"/>
    </source>
</evidence>
<evidence type="ECO:0000256" key="1">
    <source>
        <dbReference type="SAM" id="MobiDB-lite"/>
    </source>
</evidence>
<dbReference type="Proteomes" id="UP000285138">
    <property type="component" value="Unassembled WGS sequence"/>
</dbReference>
<feature type="region of interest" description="Disordered" evidence="1">
    <location>
        <begin position="56"/>
        <end position="78"/>
    </location>
</feature>
<feature type="non-terminal residue" evidence="3">
    <location>
        <position position="128"/>
    </location>
</feature>
<reference evidence="3 4" key="1">
    <citation type="submission" date="2018-08" db="EMBL/GenBank/DDBJ databases">
        <title>The metabolism and importance of syntrophic acetate oxidation coupled to methane or sulfide production in haloalkaline environments.</title>
        <authorList>
            <person name="Timmers P.H.A."/>
            <person name="Vavourakis C.D."/>
            <person name="Sorokin D.Y."/>
            <person name="Sinninghe Damste J.S."/>
            <person name="Muyzer G."/>
            <person name="Stams A.J.M."/>
            <person name="Plugge C.M."/>
        </authorList>
    </citation>
    <scope>NUCLEOTIDE SEQUENCE [LARGE SCALE GENOMIC DNA]</scope>
    <source>
        <strain evidence="3">MSAO_Bac1</strain>
    </source>
</reference>
<keyword evidence="2" id="KW-0812">Transmembrane</keyword>
<accession>A0A424YHX6</accession>
<gene>
    <name evidence="3" type="ORF">D5R97_01445</name>
</gene>
<dbReference type="EMBL" id="QZAA01000052">
    <property type="protein sequence ID" value="RQD77852.1"/>
    <property type="molecule type" value="Genomic_DNA"/>
</dbReference>
<feature type="compositionally biased region" description="Low complexity" evidence="1">
    <location>
        <begin position="60"/>
        <end position="70"/>
    </location>
</feature>
<evidence type="ECO:0000313" key="4">
    <source>
        <dbReference type="Proteomes" id="UP000285138"/>
    </source>
</evidence>
<feature type="transmembrane region" description="Helical" evidence="2">
    <location>
        <begin position="99"/>
        <end position="119"/>
    </location>
</feature>